<accession>A0A286XDF2</accession>
<evidence type="ECO:0000256" key="15">
    <source>
        <dbReference type="ARBA" id="ARBA00023306"/>
    </source>
</evidence>
<evidence type="ECO:0000256" key="13">
    <source>
        <dbReference type="ARBA" id="ARBA00023212"/>
    </source>
</evidence>
<dbReference type="PANTHER" id="PTHR12830:SF9">
    <property type="entry name" value="ANAPHASE-PROMOTING COMPLEX SUBUNIT 5"/>
    <property type="match status" value="1"/>
</dbReference>
<evidence type="ECO:0000256" key="2">
    <source>
        <dbReference type="ARBA" id="ARBA00004186"/>
    </source>
</evidence>
<keyword evidence="9" id="KW-0677">Repeat</keyword>
<proteinExistence type="inferred from homology"/>
<dbReference type="InterPro" id="IPR011990">
    <property type="entry name" value="TPR-like_helical_dom_sf"/>
</dbReference>
<keyword evidence="15" id="KW-0131">Cell cycle</keyword>
<dbReference type="Pfam" id="PF21371">
    <property type="entry name" value="Apc5_N"/>
    <property type="match status" value="1"/>
</dbReference>
<evidence type="ECO:0000256" key="7">
    <source>
        <dbReference type="ARBA" id="ARBA00022553"/>
    </source>
</evidence>
<dbReference type="GO" id="GO:0031145">
    <property type="term" value="P:anaphase-promoting complex-dependent catabolic process"/>
    <property type="evidence" value="ECO:0007669"/>
    <property type="project" value="TreeGrafter"/>
</dbReference>
<dbReference type="Pfam" id="PF12862">
    <property type="entry name" value="ANAPC5"/>
    <property type="match status" value="1"/>
</dbReference>
<evidence type="ECO:0000313" key="23">
    <source>
        <dbReference type="Proteomes" id="UP000005447"/>
    </source>
</evidence>
<comment type="subunit">
    <text evidence="18">The mammalian APC/C is composed at least of 14 distinct subunits ANAPC1, ANAPC2, CDC27/APC3, ANAPC4, ANAPC5, CDC16/APC6, ANAPC7, CDC23/APC8, ANAPC10, ANAPC11, CDC26/APC12, ANAPC13, ANAPC15 and ANAPC16 that assemble into a complex of at least 19 chains with a combined molecular mass of around 1.2 MDa; APC/C interacts with FZR1 and FBXO5.</text>
</comment>
<reference evidence="23" key="1">
    <citation type="journal article" date="2011" name="Nature">
        <title>A high-resolution map of human evolutionary constraint using 29 mammals.</title>
        <authorList>
            <person name="Lindblad-Toh K."/>
            <person name="Garber M."/>
            <person name="Zuk O."/>
            <person name="Lin M.F."/>
            <person name="Parker B.J."/>
            <person name="Washietl S."/>
            <person name="Kheradpour P."/>
            <person name="Ernst J."/>
            <person name="Jordan G."/>
            <person name="Mauceli E."/>
            <person name="Ward L.D."/>
            <person name="Lowe C.B."/>
            <person name="Holloway A.K."/>
            <person name="Clamp M."/>
            <person name="Gnerre S."/>
            <person name="Alfoldi J."/>
            <person name="Beal K."/>
            <person name="Chang J."/>
            <person name="Clawson H."/>
            <person name="Cuff J."/>
            <person name="Di Palma F."/>
            <person name="Fitzgerald S."/>
            <person name="Flicek P."/>
            <person name="Guttman M."/>
            <person name="Hubisz M.J."/>
            <person name="Jaffe D.B."/>
            <person name="Jungreis I."/>
            <person name="Kent W.J."/>
            <person name="Kostka D."/>
            <person name="Lara M."/>
            <person name="Martins A.L."/>
            <person name="Massingham T."/>
            <person name="Moltke I."/>
            <person name="Raney B.J."/>
            <person name="Rasmussen M.D."/>
            <person name="Robinson J."/>
            <person name="Stark A."/>
            <person name="Vilella A.J."/>
            <person name="Wen J."/>
            <person name="Xie X."/>
            <person name="Zody M.C."/>
            <person name="Baldwin J."/>
            <person name="Bloom T."/>
            <person name="Chin C.W."/>
            <person name="Heiman D."/>
            <person name="Nicol R."/>
            <person name="Nusbaum C."/>
            <person name="Young S."/>
            <person name="Wilkinson J."/>
            <person name="Worley K.C."/>
            <person name="Kovar C.L."/>
            <person name="Muzny D.M."/>
            <person name="Gibbs R.A."/>
            <person name="Cree A."/>
            <person name="Dihn H.H."/>
            <person name="Fowler G."/>
            <person name="Jhangiani S."/>
            <person name="Joshi V."/>
            <person name="Lee S."/>
            <person name="Lewis L.R."/>
            <person name="Nazareth L.V."/>
            <person name="Okwuonu G."/>
            <person name="Santibanez J."/>
            <person name="Warren W.C."/>
            <person name="Mardis E.R."/>
            <person name="Weinstock G.M."/>
            <person name="Wilson R.K."/>
            <person name="Delehaunty K."/>
            <person name="Dooling D."/>
            <person name="Fronik C."/>
            <person name="Fulton L."/>
            <person name="Fulton B."/>
            <person name="Graves T."/>
            <person name="Minx P."/>
            <person name="Sodergren E."/>
            <person name="Birney E."/>
            <person name="Margulies E.H."/>
            <person name="Herrero J."/>
            <person name="Green E.D."/>
            <person name="Haussler D."/>
            <person name="Siepel A."/>
            <person name="Goldman N."/>
            <person name="Pollard K.S."/>
            <person name="Pedersen J.S."/>
            <person name="Lander E.S."/>
            <person name="Kellis M."/>
        </authorList>
    </citation>
    <scope>NUCLEOTIDE SEQUENCE [LARGE SCALE GENOMIC DNA]</scope>
    <source>
        <strain evidence="23">2N</strain>
    </source>
</reference>
<dbReference type="VEuPathDB" id="HostDB:ENSCPOG00000011546"/>
<organism evidence="22 23">
    <name type="scientific">Cavia porcellus</name>
    <name type="common">Guinea pig</name>
    <dbReference type="NCBI Taxonomy" id="10141"/>
    <lineage>
        <taxon>Eukaryota</taxon>
        <taxon>Metazoa</taxon>
        <taxon>Chordata</taxon>
        <taxon>Craniata</taxon>
        <taxon>Vertebrata</taxon>
        <taxon>Euteleostomi</taxon>
        <taxon>Mammalia</taxon>
        <taxon>Eutheria</taxon>
        <taxon>Euarchontoglires</taxon>
        <taxon>Glires</taxon>
        <taxon>Rodentia</taxon>
        <taxon>Hystricomorpha</taxon>
        <taxon>Caviidae</taxon>
        <taxon>Cavia</taxon>
    </lineage>
</organism>
<feature type="domain" description="Anaphase-promoting complex subunit 5 N-terminal" evidence="21">
    <location>
        <begin position="30"/>
        <end position="168"/>
    </location>
</feature>
<evidence type="ECO:0000256" key="5">
    <source>
        <dbReference type="ARBA" id="ARBA00016066"/>
    </source>
</evidence>
<dbReference type="UniPathway" id="UPA00143"/>
<evidence type="ECO:0000256" key="14">
    <source>
        <dbReference type="ARBA" id="ARBA00023242"/>
    </source>
</evidence>
<protein>
    <recommendedName>
        <fullName evidence="5">Anaphase-promoting complex subunit 5</fullName>
    </recommendedName>
    <alternativeName>
        <fullName evidence="16">Cyclosome subunit 5</fullName>
    </alternativeName>
</protein>
<sequence>MASVHESLYFNPMMTNGVVHANVFGIKDWVTPYKIAVLVLLNEMGHRAEGAVSLMERRRLNQLLLPLLQGPDITLSKLYKLIEDSCPQLANSVEIRIKLMAEGELKDMEQFFDDLTDSFSGTEPVVHKTSVVGLFLRHMILAYSKLSFSQVFKLYTALQQYFQNREKKMAEDAEMEAAGREEEESRMEKEELDVSVREEEVSCSGPLSQKQAEFFLSQQASLLKNDETKALTPASLQKELNNLLKFNPDFAEAHYLSYLNNLRVQDVFSSTHSLLHYFDRLILTGAESKSNGEEGYGRSLRYAALNLAALHCRFGHYQQAELALQEAIRIAQESNDHVCLQHCLSWLYVLGQKRADSHVLLEHSVKKAVHFGLPYLASLGIQSLVQQRAFAGKTANKLMDALKDSDLLHWKHSLSELIDISIAQKTAIWRLYGRSTMALQQAQMLLSMNSLESVNAGVQQNNTESFAVALCHLAELHAEQLWMLCDQKIQFDKAMNDGKYHLADSLVTGITALNSIEGVYRKAVVLQAQNQMSEAHKLLQKLLSYCERLKNTEMVISVLLSVAELYWHSSSPTIALPVLLQALALAKEYRLQYLASETVLNLAFAQLILGIPEQALTLLHMAIEPILADGAILDKGRAMFLVAKCQVASAASYEPVKKVEALESAVENLNEAKNYFAKVDCKERIRDVVYFQARLYHTLGRTQERNRCAMLFRQLHQELPSHGVPLINHL</sequence>
<keyword evidence="10" id="KW-0498">Mitosis</keyword>
<dbReference type="Gene3D" id="1.25.40.10">
    <property type="entry name" value="Tetratricopeptide repeat domain"/>
    <property type="match status" value="1"/>
</dbReference>
<evidence type="ECO:0000256" key="3">
    <source>
        <dbReference type="ARBA" id="ARBA00004906"/>
    </source>
</evidence>
<evidence type="ECO:0000259" key="21">
    <source>
        <dbReference type="Pfam" id="PF21371"/>
    </source>
</evidence>
<feature type="domain" description="Anaphase-promoting complex subunit 5" evidence="20">
    <location>
        <begin position="254"/>
        <end position="353"/>
    </location>
</feature>
<keyword evidence="8" id="KW-0132">Cell division</keyword>
<evidence type="ECO:0000256" key="11">
    <source>
        <dbReference type="ARBA" id="ARBA00022786"/>
    </source>
</evidence>
<dbReference type="GO" id="GO:0045842">
    <property type="term" value="P:positive regulation of mitotic metaphase/anaphase transition"/>
    <property type="evidence" value="ECO:0007669"/>
    <property type="project" value="TreeGrafter"/>
</dbReference>
<dbReference type="Proteomes" id="UP000005447">
    <property type="component" value="Unassembled WGS sequence"/>
</dbReference>
<dbReference type="GO" id="GO:0070979">
    <property type="term" value="P:protein K11-linked ubiquitination"/>
    <property type="evidence" value="ECO:0007669"/>
    <property type="project" value="TreeGrafter"/>
</dbReference>
<evidence type="ECO:0000256" key="12">
    <source>
        <dbReference type="ARBA" id="ARBA00022803"/>
    </source>
</evidence>
<keyword evidence="11" id="KW-0833">Ubl conjugation pathway</keyword>
<keyword evidence="23" id="KW-1185">Reference proteome</keyword>
<dbReference type="AlphaFoldDB" id="A0A286XDF2"/>
<comment type="pathway">
    <text evidence="3">Protein modification; protein ubiquitination.</text>
</comment>
<evidence type="ECO:0000256" key="18">
    <source>
        <dbReference type="ARBA" id="ARBA00061970"/>
    </source>
</evidence>
<dbReference type="InterPro" id="IPR026000">
    <property type="entry name" value="Apc5_dom"/>
</dbReference>
<evidence type="ECO:0000256" key="10">
    <source>
        <dbReference type="ARBA" id="ARBA00022776"/>
    </source>
</evidence>
<dbReference type="InterPro" id="IPR048968">
    <property type="entry name" value="Apc5_N"/>
</dbReference>
<evidence type="ECO:0000256" key="16">
    <source>
        <dbReference type="ARBA" id="ARBA00031069"/>
    </source>
</evidence>
<name>A0A286XDF2_CAVPO</name>
<keyword evidence="6" id="KW-0963">Cytoplasm</keyword>
<dbReference type="GO" id="GO:0005819">
    <property type="term" value="C:spindle"/>
    <property type="evidence" value="ECO:0007669"/>
    <property type="project" value="UniProtKB-SubCell"/>
</dbReference>
<dbReference type="GeneID" id="100726899"/>
<dbReference type="PANTHER" id="PTHR12830">
    <property type="entry name" value="ANAPHASE-PROMOTING COMPLEX SUBUNIT 5"/>
    <property type="match status" value="1"/>
</dbReference>
<evidence type="ECO:0000259" key="20">
    <source>
        <dbReference type="Pfam" id="PF12862"/>
    </source>
</evidence>
<comment type="subcellular location">
    <subcellularLocation>
        <location evidence="2">Cytoplasm</location>
        <location evidence="2">Cytoskeleton</location>
        <location evidence="2">Spindle</location>
    </subcellularLocation>
    <subcellularLocation>
        <location evidence="1">Nucleus</location>
    </subcellularLocation>
</comment>
<evidence type="ECO:0000313" key="22">
    <source>
        <dbReference type="Ensembl" id="ENSCPOP00000023444.1"/>
    </source>
</evidence>
<reference evidence="22" key="2">
    <citation type="submission" date="2025-08" db="UniProtKB">
        <authorList>
            <consortium name="Ensembl"/>
        </authorList>
    </citation>
    <scope>IDENTIFICATION</scope>
    <source>
        <strain evidence="22">2N</strain>
    </source>
</reference>
<comment type="function">
    <text evidence="17">Component of the anaphase promoting complex/cyclosome (APC/C), a cell cycle-regulated E3 ubiquitin ligase that controls progression through mitosis and the G1 phase of the cell cycle. The APC/C complex acts by mediating ubiquitination and subsequent degradation of target proteins: it mainly mediates the formation of 'Lys-11'-linked polyubiquitin chains and, to a lower extent, the formation of 'Lys-48'- and 'Lys-63'-linked polyubiquitin chains. The APC/C complex catalyzes assembly of branched 'Lys-11'-/'Lys-48'-linked branched ubiquitin chains on target proteins.</text>
</comment>
<evidence type="ECO:0000256" key="1">
    <source>
        <dbReference type="ARBA" id="ARBA00004123"/>
    </source>
</evidence>
<evidence type="ECO:0000256" key="8">
    <source>
        <dbReference type="ARBA" id="ARBA00022618"/>
    </source>
</evidence>
<comment type="similarity">
    <text evidence="4">Belongs to the APC5 family.</text>
</comment>
<keyword evidence="13" id="KW-0206">Cytoskeleton</keyword>
<dbReference type="GO" id="GO:0051301">
    <property type="term" value="P:cell division"/>
    <property type="evidence" value="ECO:0007669"/>
    <property type="project" value="UniProtKB-KW"/>
</dbReference>
<dbReference type="CDD" id="cd16270">
    <property type="entry name" value="Apc5_N"/>
    <property type="match status" value="1"/>
</dbReference>
<dbReference type="GO" id="GO:0005680">
    <property type="term" value="C:anaphase-promoting complex"/>
    <property type="evidence" value="ECO:0007669"/>
    <property type="project" value="InterPro"/>
</dbReference>
<evidence type="ECO:0000256" key="17">
    <source>
        <dbReference type="ARBA" id="ARBA00045696"/>
    </source>
</evidence>
<dbReference type="FunFam" id="1.25.40.10:FF:000127">
    <property type="entry name" value="anaphase-promoting complex subunit 5 isoform X1"/>
    <property type="match status" value="1"/>
</dbReference>
<feature type="region of interest" description="Disordered" evidence="19">
    <location>
        <begin position="172"/>
        <end position="194"/>
    </location>
</feature>
<dbReference type="RefSeq" id="XP_063081661.1">
    <property type="nucleotide sequence ID" value="XM_063225591.1"/>
</dbReference>
<keyword evidence="14" id="KW-0539">Nucleus</keyword>
<dbReference type="Bgee" id="ENSCPOG00000011546">
    <property type="expression patterns" value="Expressed in testis and 13 other cell types or tissues"/>
</dbReference>
<gene>
    <name evidence="22" type="primary">ANAPC5</name>
</gene>
<dbReference type="EMBL" id="AAKN02052340">
    <property type="status" value="NOT_ANNOTATED_CDS"/>
    <property type="molecule type" value="Genomic_DNA"/>
</dbReference>
<dbReference type="GeneTree" id="ENSGT00390000018674"/>
<dbReference type="SUPFAM" id="SSF48452">
    <property type="entry name" value="TPR-like"/>
    <property type="match status" value="1"/>
</dbReference>
<keyword evidence="7" id="KW-0597">Phosphoprotein</keyword>
<evidence type="ECO:0000256" key="9">
    <source>
        <dbReference type="ARBA" id="ARBA00022737"/>
    </source>
</evidence>
<reference evidence="22" key="3">
    <citation type="submission" date="2025-09" db="UniProtKB">
        <authorList>
            <consortium name="Ensembl"/>
        </authorList>
    </citation>
    <scope>IDENTIFICATION</scope>
    <source>
        <strain evidence="22">2N</strain>
    </source>
</reference>
<dbReference type="Ensembl" id="ENSCPOT00000034388.1">
    <property type="protein sequence ID" value="ENSCPOP00000023444.1"/>
    <property type="gene ID" value="ENSCPOG00000011546.4"/>
</dbReference>
<keyword evidence="12" id="KW-0802">TPR repeat</keyword>
<evidence type="ECO:0000256" key="6">
    <source>
        <dbReference type="ARBA" id="ARBA00022490"/>
    </source>
</evidence>
<dbReference type="InterPro" id="IPR037679">
    <property type="entry name" value="Apc5"/>
</dbReference>
<evidence type="ECO:0000256" key="19">
    <source>
        <dbReference type="SAM" id="MobiDB-lite"/>
    </source>
</evidence>
<evidence type="ECO:0000256" key="4">
    <source>
        <dbReference type="ARBA" id="ARBA00007450"/>
    </source>
</evidence>